<accession>A0A1I7ZYK0</accession>
<dbReference type="InterPro" id="IPR009003">
    <property type="entry name" value="Peptidase_S1_PA"/>
</dbReference>
<dbReference type="InterPro" id="IPR051333">
    <property type="entry name" value="CLIP_Serine_Protease"/>
</dbReference>
<dbReference type="SUPFAM" id="SSF50494">
    <property type="entry name" value="Trypsin-like serine proteases"/>
    <property type="match status" value="1"/>
</dbReference>
<reference evidence="4" key="1">
    <citation type="submission" date="2016-11" db="UniProtKB">
        <authorList>
            <consortium name="WormBaseParasite"/>
        </authorList>
    </citation>
    <scope>IDENTIFICATION</scope>
</reference>
<dbReference type="GO" id="GO:0006508">
    <property type="term" value="P:proteolysis"/>
    <property type="evidence" value="ECO:0007669"/>
    <property type="project" value="InterPro"/>
</dbReference>
<evidence type="ECO:0000313" key="4">
    <source>
        <dbReference type="WBParaSite" id="L893_g30915.t1"/>
    </source>
</evidence>
<dbReference type="PROSITE" id="PS50240">
    <property type="entry name" value="TRYPSIN_DOM"/>
    <property type="match status" value="1"/>
</dbReference>
<feature type="chain" id="PRO_5009314048" evidence="1">
    <location>
        <begin position="17"/>
        <end position="371"/>
    </location>
</feature>
<name>A0A1I7ZYK0_9BILA</name>
<dbReference type="InterPro" id="IPR001254">
    <property type="entry name" value="Trypsin_dom"/>
</dbReference>
<feature type="signal peptide" evidence="1">
    <location>
        <begin position="1"/>
        <end position="16"/>
    </location>
</feature>
<keyword evidence="3" id="KW-1185">Reference proteome</keyword>
<dbReference type="GO" id="GO:0004252">
    <property type="term" value="F:serine-type endopeptidase activity"/>
    <property type="evidence" value="ECO:0007669"/>
    <property type="project" value="InterPro"/>
</dbReference>
<dbReference type="Gene3D" id="2.40.10.10">
    <property type="entry name" value="Trypsin-like serine proteases"/>
    <property type="match status" value="1"/>
</dbReference>
<evidence type="ECO:0000259" key="2">
    <source>
        <dbReference type="PROSITE" id="PS50240"/>
    </source>
</evidence>
<evidence type="ECO:0000313" key="3">
    <source>
        <dbReference type="Proteomes" id="UP000095287"/>
    </source>
</evidence>
<organism evidence="3 4">
    <name type="scientific">Steinernema glaseri</name>
    <dbReference type="NCBI Taxonomy" id="37863"/>
    <lineage>
        <taxon>Eukaryota</taxon>
        <taxon>Metazoa</taxon>
        <taxon>Ecdysozoa</taxon>
        <taxon>Nematoda</taxon>
        <taxon>Chromadorea</taxon>
        <taxon>Rhabditida</taxon>
        <taxon>Tylenchina</taxon>
        <taxon>Panagrolaimomorpha</taxon>
        <taxon>Strongyloidoidea</taxon>
        <taxon>Steinernematidae</taxon>
        <taxon>Steinernema</taxon>
    </lineage>
</organism>
<dbReference type="InterPro" id="IPR043504">
    <property type="entry name" value="Peptidase_S1_PA_chymotrypsin"/>
</dbReference>
<dbReference type="AlphaFoldDB" id="A0A1I7ZYK0"/>
<dbReference type="Proteomes" id="UP000095287">
    <property type="component" value="Unplaced"/>
</dbReference>
<feature type="domain" description="Peptidase S1" evidence="2">
    <location>
        <begin position="56"/>
        <end position="358"/>
    </location>
</feature>
<keyword evidence="1" id="KW-0732">Signal</keyword>
<evidence type="ECO:0000256" key="1">
    <source>
        <dbReference type="SAM" id="SignalP"/>
    </source>
</evidence>
<protein>
    <submittedName>
        <fullName evidence="4">Peptidase S1 domain-containing protein</fullName>
    </submittedName>
</protein>
<proteinExistence type="predicted"/>
<dbReference type="PANTHER" id="PTHR24260:SF147">
    <property type="entry name" value="EG:BACR7A4.3 PROTEIN-RELATED"/>
    <property type="match status" value="1"/>
</dbReference>
<dbReference type="SMART" id="SM00020">
    <property type="entry name" value="Tryp_SPc"/>
    <property type="match status" value="1"/>
</dbReference>
<dbReference type="WBParaSite" id="L893_g30915.t1">
    <property type="protein sequence ID" value="L893_g30915.t1"/>
    <property type="gene ID" value="L893_g30915"/>
</dbReference>
<sequence length="371" mass="41647">MIRILLALLAIATIDALPLNFTDSSLVCCYRRWSSSLLVVATIDALPLNFTDSSLIYNGHITIQKHFPYVVHIEHDCAGVILSPLHVLTTINCARQVDDNTKVYIGYVNVFAYDDEVPNGQKRFVKKVDRVIVGDHNPFLQDIYGLSVLTVNEPIKLGSESEWTASTVPIVRYDDNLLFEMDQLRHPALTIAYGDIYGLSVLTVNEPIKLGSESGWTASTVPIVRYDDNLLFEMDQLHHPALTIAYGVRGYTGIFVTKHRQNYAQTTLFPADKWDSICRKEWEYFSDLALCAGKESMGDQIQEGDTGGSLAVYPYDVYPTRAPQSPILVGMAVFRPATNSGYYIRVSRYCDGLHTYTQGQFQCNDYAQLSQ</sequence>
<dbReference type="PANTHER" id="PTHR24260">
    <property type="match status" value="1"/>
</dbReference>